<protein>
    <recommendedName>
        <fullName evidence="1">Heterokaryon incompatibility domain-containing protein</fullName>
    </recommendedName>
</protein>
<comment type="caution">
    <text evidence="2">The sequence shown here is derived from an EMBL/GenBank/DDBJ whole genome shotgun (WGS) entry which is preliminary data.</text>
</comment>
<evidence type="ECO:0000259" key="1">
    <source>
        <dbReference type="Pfam" id="PF06985"/>
    </source>
</evidence>
<keyword evidence="3" id="KW-1185">Reference proteome</keyword>
<dbReference type="AlphaFoldDB" id="A0AAN7ULC0"/>
<dbReference type="PANTHER" id="PTHR10622:SF10">
    <property type="entry name" value="HET DOMAIN-CONTAINING PROTEIN"/>
    <property type="match status" value="1"/>
</dbReference>
<reference evidence="2 3" key="1">
    <citation type="submission" date="2023-10" db="EMBL/GenBank/DDBJ databases">
        <title>Draft genome sequence of Xylaria bambusicola isolate GMP-LS, the root and basal stem rot pathogen of sugarcane in Indonesia.</title>
        <authorList>
            <person name="Selvaraj P."/>
            <person name="Muralishankar V."/>
            <person name="Muruganantham S."/>
            <person name="Sp S."/>
            <person name="Haryani S."/>
            <person name="Lau K.J.X."/>
            <person name="Naqvi N.I."/>
        </authorList>
    </citation>
    <scope>NUCLEOTIDE SEQUENCE [LARGE SCALE GENOMIC DNA]</scope>
    <source>
        <strain evidence="2">GMP-LS</strain>
    </source>
</reference>
<dbReference type="Proteomes" id="UP001305414">
    <property type="component" value="Unassembled WGS sequence"/>
</dbReference>
<evidence type="ECO:0000313" key="3">
    <source>
        <dbReference type="Proteomes" id="UP001305414"/>
    </source>
</evidence>
<name>A0AAN7ULC0_9PEZI</name>
<evidence type="ECO:0000313" key="2">
    <source>
        <dbReference type="EMBL" id="KAK5630807.1"/>
    </source>
</evidence>
<dbReference type="Pfam" id="PF06985">
    <property type="entry name" value="HET"/>
    <property type="match status" value="1"/>
</dbReference>
<sequence>MWLINTTSLELKEFLGEPNDPRFPRYAILSHTWGDGEVTFRDMQNVKVAEKKAGFSKIAKCCEIARGEGLNWAWVDTCCIDKTSSAELSEAINSMFRWYEFSTTCYAYLSDVGVSDSDSQRPAEQLDWKMSRWFTRGWTLQELIAPYEVIIYDRQWKQLGTKRGLAPDLKGRTRIPENVLLDSPCRRNYSVASRMSWATGRETTRIEDRAYSLFGLFDINMPLLYGEGNKALLRLHQEILSTIEDDTIFLGGLAPRNSSVLSCNYLDMRTESQMLVTPGNLFDESLVKMTPLPSTADRLVTQQSLASSRLWPRKDPRKDPRLRGEVISMPMRIIQIAFANGPTPRITITRNQIFQVEAESIDRKMIENRLFDDLRSDDRSLCLGMLRCGTDGQLVARYFMCHVANDELLAEPLPVYRFVSPQMVYSWPYMQCYISLNRGVQSTRPHLKGLRDPANWGSREVQSGIHFGNGWNLNSAIGPVTDNEDAEDDRDHKKAFGYHLYFAPRREWWFLSLGHYKRERYTVEIKLSRLVSGTKRKSYLVVDEHNDREGHVTELCHRLPVIGGSAELVVSVYYEIDTRRHWHSPMIRFRAFEPSNDGNDTAECEASG</sequence>
<feature type="domain" description="Heterokaryon incompatibility" evidence="1">
    <location>
        <begin position="26"/>
        <end position="114"/>
    </location>
</feature>
<dbReference type="EMBL" id="JAWHQM010000017">
    <property type="protein sequence ID" value="KAK5630807.1"/>
    <property type="molecule type" value="Genomic_DNA"/>
</dbReference>
<dbReference type="InterPro" id="IPR010730">
    <property type="entry name" value="HET"/>
</dbReference>
<dbReference type="PANTHER" id="PTHR10622">
    <property type="entry name" value="HET DOMAIN-CONTAINING PROTEIN"/>
    <property type="match status" value="1"/>
</dbReference>
<accession>A0AAN7ULC0</accession>
<proteinExistence type="predicted"/>
<gene>
    <name evidence="2" type="ORF">RRF57_006522</name>
</gene>
<organism evidence="2 3">
    <name type="scientific">Xylaria bambusicola</name>
    <dbReference type="NCBI Taxonomy" id="326684"/>
    <lineage>
        <taxon>Eukaryota</taxon>
        <taxon>Fungi</taxon>
        <taxon>Dikarya</taxon>
        <taxon>Ascomycota</taxon>
        <taxon>Pezizomycotina</taxon>
        <taxon>Sordariomycetes</taxon>
        <taxon>Xylariomycetidae</taxon>
        <taxon>Xylariales</taxon>
        <taxon>Xylariaceae</taxon>
        <taxon>Xylaria</taxon>
    </lineage>
</organism>